<sequence length="39" mass="4412">AQKRTVEDTWRHIGHLVETIEAAECMNYFANAGYASVKT</sequence>
<gene>
    <name evidence="1" type="ORF">RFM27_26025</name>
</gene>
<dbReference type="Proteomes" id="UP001271780">
    <property type="component" value="Unassembled WGS sequence"/>
</dbReference>
<evidence type="ECO:0000313" key="1">
    <source>
        <dbReference type="EMBL" id="MDX8475548.1"/>
    </source>
</evidence>
<organism evidence="1 2">
    <name type="scientific">Mesorhizobium dulcispinae</name>
    <dbReference type="NCBI Taxonomy" id="3072316"/>
    <lineage>
        <taxon>Bacteria</taxon>
        <taxon>Pseudomonadati</taxon>
        <taxon>Pseudomonadota</taxon>
        <taxon>Alphaproteobacteria</taxon>
        <taxon>Hyphomicrobiales</taxon>
        <taxon>Phyllobacteriaceae</taxon>
        <taxon>Mesorhizobium</taxon>
    </lineage>
</organism>
<proteinExistence type="predicted"/>
<name>A0ABU4XLU7_9HYPH</name>
<protein>
    <submittedName>
        <fullName evidence="1">IS630 family transposase</fullName>
    </submittedName>
</protein>
<feature type="non-terminal residue" evidence="1">
    <location>
        <position position="1"/>
    </location>
</feature>
<dbReference type="EMBL" id="JAVIIZ010000020">
    <property type="protein sequence ID" value="MDX8475548.1"/>
    <property type="molecule type" value="Genomic_DNA"/>
</dbReference>
<comment type="caution">
    <text evidence="1">The sequence shown here is derived from an EMBL/GenBank/DDBJ whole genome shotgun (WGS) entry which is preliminary data.</text>
</comment>
<accession>A0ABU4XLU7</accession>
<keyword evidence="2" id="KW-1185">Reference proteome</keyword>
<evidence type="ECO:0000313" key="2">
    <source>
        <dbReference type="Proteomes" id="UP001271780"/>
    </source>
</evidence>
<reference evidence="1 2" key="1">
    <citation type="submission" date="2023-08" db="EMBL/GenBank/DDBJ databases">
        <title>Implementing the SeqCode for naming new Mesorhizobium species isolated from Vachellia karroo root nodules.</title>
        <authorList>
            <person name="Van Lill M."/>
        </authorList>
    </citation>
    <scope>NUCLEOTIDE SEQUENCE [LARGE SCALE GENOMIC DNA]</scope>
    <source>
        <strain evidence="1 2">VK23A</strain>
    </source>
</reference>